<dbReference type="AlphaFoldDB" id="A0A2N0UL70"/>
<dbReference type="Gene3D" id="1.10.10.10">
    <property type="entry name" value="Winged helix-like DNA-binding domain superfamily/Winged helix DNA-binding domain"/>
    <property type="match status" value="1"/>
</dbReference>
<keyword evidence="3" id="KW-0238">DNA-binding</keyword>
<dbReference type="Gene3D" id="3.40.190.10">
    <property type="entry name" value="Periplasmic binding protein-like II"/>
    <property type="match status" value="2"/>
</dbReference>
<dbReference type="InterPro" id="IPR000847">
    <property type="entry name" value="LysR_HTH_N"/>
</dbReference>
<dbReference type="PRINTS" id="PR00039">
    <property type="entry name" value="HTHLYSR"/>
</dbReference>
<evidence type="ECO:0000256" key="2">
    <source>
        <dbReference type="ARBA" id="ARBA00023015"/>
    </source>
</evidence>
<organism evidence="6 7">
    <name type="scientific">Ruminococcus bromii</name>
    <dbReference type="NCBI Taxonomy" id="40518"/>
    <lineage>
        <taxon>Bacteria</taxon>
        <taxon>Bacillati</taxon>
        <taxon>Bacillota</taxon>
        <taxon>Clostridia</taxon>
        <taxon>Eubacteriales</taxon>
        <taxon>Oscillospiraceae</taxon>
        <taxon>Ruminococcus</taxon>
    </lineage>
</organism>
<dbReference type="SUPFAM" id="SSF53850">
    <property type="entry name" value="Periplasmic binding protein-like II"/>
    <property type="match status" value="1"/>
</dbReference>
<dbReference type="Pfam" id="PF03466">
    <property type="entry name" value="LysR_substrate"/>
    <property type="match status" value="1"/>
</dbReference>
<evidence type="ECO:0000256" key="4">
    <source>
        <dbReference type="ARBA" id="ARBA00023163"/>
    </source>
</evidence>
<dbReference type="PANTHER" id="PTHR30346">
    <property type="entry name" value="TRANSCRIPTIONAL DUAL REGULATOR HCAR-RELATED"/>
    <property type="match status" value="1"/>
</dbReference>
<proteinExistence type="inferred from homology"/>
<keyword evidence="7" id="KW-1185">Reference proteome</keyword>
<evidence type="ECO:0000256" key="3">
    <source>
        <dbReference type="ARBA" id="ARBA00023125"/>
    </source>
</evidence>
<dbReference type="Pfam" id="PF00126">
    <property type="entry name" value="HTH_1"/>
    <property type="match status" value="1"/>
</dbReference>
<dbReference type="InterPro" id="IPR036390">
    <property type="entry name" value="WH_DNA-bd_sf"/>
</dbReference>
<keyword evidence="2" id="KW-0805">Transcription regulation</keyword>
<dbReference type="GO" id="GO:0003677">
    <property type="term" value="F:DNA binding"/>
    <property type="evidence" value="ECO:0007669"/>
    <property type="project" value="UniProtKB-KW"/>
</dbReference>
<keyword evidence="4" id="KW-0804">Transcription</keyword>
<evidence type="ECO:0000259" key="5">
    <source>
        <dbReference type="PROSITE" id="PS50931"/>
    </source>
</evidence>
<accession>A0A2N0UL70</accession>
<evidence type="ECO:0000313" key="7">
    <source>
        <dbReference type="Proteomes" id="UP000233425"/>
    </source>
</evidence>
<gene>
    <name evidence="6" type="primary">gltC</name>
    <name evidence="6" type="ORF">RBATCC27255_01503</name>
</gene>
<dbReference type="EMBL" id="NNSR01000069">
    <property type="protein sequence ID" value="PKD27739.1"/>
    <property type="molecule type" value="Genomic_DNA"/>
</dbReference>
<name>A0A2N0UL70_9FIRM</name>
<evidence type="ECO:0000313" key="6">
    <source>
        <dbReference type="EMBL" id="PKD27739.1"/>
    </source>
</evidence>
<dbReference type="PANTHER" id="PTHR30346:SF0">
    <property type="entry name" value="HCA OPERON TRANSCRIPTIONAL ACTIVATOR HCAR"/>
    <property type="match status" value="1"/>
</dbReference>
<feature type="domain" description="HTH lysR-type" evidence="5">
    <location>
        <begin position="1"/>
        <end position="58"/>
    </location>
</feature>
<dbReference type="RefSeq" id="WP_101029451.1">
    <property type="nucleotide sequence ID" value="NZ_CABMMZ010000069.1"/>
</dbReference>
<evidence type="ECO:0000256" key="1">
    <source>
        <dbReference type="ARBA" id="ARBA00009437"/>
    </source>
</evidence>
<comment type="similarity">
    <text evidence="1">Belongs to the LysR transcriptional regulatory family.</text>
</comment>
<reference evidence="6" key="1">
    <citation type="journal article" date="2018" name="Environ. Microbiol.">
        <title>Sporulation capability and amylosome conservation among diverse human colonic and rumen isolates of the keystone starch-degrader Ruminococcus bromii.</title>
        <authorList>
            <person name="Mukhopadhya I."/>
            <person name="Morais S."/>
            <person name="Laverde-Gomez J."/>
            <person name="Sheridan P.O."/>
            <person name="Walker A.W."/>
            <person name="Kelly W."/>
            <person name="Klieve A.V."/>
            <person name="Ouwerkerk D."/>
            <person name="Duncan S.H."/>
            <person name="Louis P."/>
            <person name="Koropatkin N."/>
            <person name="Cockburn D."/>
            <person name="Kibler R."/>
            <person name="Cooper P.J."/>
            <person name="Sandoval C."/>
            <person name="Crost E."/>
            <person name="Juge N."/>
            <person name="Bayer E.A."/>
            <person name="Flint H.J."/>
        </authorList>
    </citation>
    <scope>NUCLEOTIDE SEQUENCE [LARGE SCALE GENOMIC DNA]</scope>
    <source>
        <strain evidence="6">ATCC 27255</strain>
    </source>
</reference>
<dbReference type="Proteomes" id="UP000233425">
    <property type="component" value="Unassembled WGS sequence"/>
</dbReference>
<dbReference type="GO" id="GO:0003700">
    <property type="term" value="F:DNA-binding transcription factor activity"/>
    <property type="evidence" value="ECO:0007669"/>
    <property type="project" value="InterPro"/>
</dbReference>
<protein>
    <submittedName>
        <fullName evidence="6">HTH-type transcriptional regulator GltC</fullName>
    </submittedName>
</protein>
<dbReference type="InterPro" id="IPR036388">
    <property type="entry name" value="WH-like_DNA-bd_sf"/>
</dbReference>
<dbReference type="InterPro" id="IPR005119">
    <property type="entry name" value="LysR_subst-bd"/>
</dbReference>
<dbReference type="GO" id="GO:0032993">
    <property type="term" value="C:protein-DNA complex"/>
    <property type="evidence" value="ECO:0007669"/>
    <property type="project" value="TreeGrafter"/>
</dbReference>
<dbReference type="SUPFAM" id="SSF46785">
    <property type="entry name" value="Winged helix' DNA-binding domain"/>
    <property type="match status" value="1"/>
</dbReference>
<sequence length="303" mass="33528">MDINQLNCFITVAQTLNFSEAARRNYVSQSTVSRYVSDLEKEFGVQLFTRSHRDVIITSEGKALLPYAIEIVETLKKAKTVIKQMHDGGQGKITLGCDVTSLSFPTKCIADFAEKYPGITIDVRQLDEADRTLAITGGEYDFCFMPRDMVPESSGIESIITHNETLSVVTAKNSKFSGRKSIKLSELADESILVLSESVAPIVYMEIMDLFRTFHITPKIENSFDDLVSIYVSSSSGIGVSVIPTSVAAYTSDEYTDSYLIDDADTSIAYVMAWEKNISNPAAKLFMEAVKKYAKGDDNIYGL</sequence>
<dbReference type="PROSITE" id="PS50931">
    <property type="entry name" value="HTH_LYSR"/>
    <property type="match status" value="1"/>
</dbReference>
<comment type="caution">
    <text evidence="6">The sequence shown here is derived from an EMBL/GenBank/DDBJ whole genome shotgun (WGS) entry which is preliminary data.</text>
</comment>
<dbReference type="FunFam" id="1.10.10.10:FF:000001">
    <property type="entry name" value="LysR family transcriptional regulator"/>
    <property type="match status" value="1"/>
</dbReference>